<dbReference type="EMBL" id="MU274924">
    <property type="protein sequence ID" value="KAI0086299.1"/>
    <property type="molecule type" value="Genomic_DNA"/>
</dbReference>
<name>A0ACB8TWH2_9APHY</name>
<evidence type="ECO:0000313" key="2">
    <source>
        <dbReference type="Proteomes" id="UP001055072"/>
    </source>
</evidence>
<proteinExistence type="predicted"/>
<sequence>MLSSVATPVQPLAPSKPHAPSQHQYGTRIRSNSVIKPSIRLRQVSEMPRRIKPVPPPKQTSPATSEPPDMPVFPPPQVMLHSEDANSKVFHAIGRSFMSVDNKAMTIKDLAELTMKFGLMCQNVSAAGQAITTYIRNHIQRCEEQQDQPLLLRHVLSGTPSDDDLVPALYSRTGGAHCMLNPTGGRVTNFRRGTMVWYLSKAAGVPCPFARAGIRLSDYGENGKRGTSVNPAKERKRTRDRLRRAEQCGQKRKRPVRSCAARTSDTDSSSEEERPAPKVKLTLRLNPSLVSKRSASPPASCPPSDVIDLSRNSSDSEDSDEDSMSVDSSDSEDDSEESCEDTWCLPPYPQEATQEPNGATHASTTTPHDRYWRSPSVPSSTVSASPPPDSPDEDDGMDEVYPSLSTRYSSESSWQYEDDEDFFADMEDADTQWGESPGPVSPPAQFDDEDITVKEEPRDVGGLLESWDGGFSALKVIDSDEQRSSFATDLLHPKLEDIDTWGWDSSLVVGASDPLASSLEYIKKEDDEPQLLFSEHSSSSPTVTSASPLSLDTPGASHDVKPYDLDIGVWDSGRGQMQLRIASLAVEVEASCISNGTHELNPSTRVESTLASPDVAQSLATFPPLPFPSLVSTGQPLRLPTTDAQTAYLTPRPRSVLYQTVQPCAPAICATDLEGVFVYQMVLGSSLILRRVDTNFVNISPILQFFGMEQPDLTTLSSPTVVTRGSSLVCGTWTPLSTAQDMFRSHAFLDNFLSNNLHECFLGSFLEVRNRVLLERFVDEFGPPFQSTIDAKRGSFHLELPQQTARASWELDMVNDPLLSVHPSFAFGSTSFRVGSSSPDHIVAETPLSPTEEAMFRVLCTAADWETTPSTDDLPQNPLPVELEPETMETEPPAVEIMPPAERAKEREKPLRRSKRVNMPPPTTRPCTRSAAKRVTRPARS</sequence>
<accession>A0ACB8TWH2</accession>
<keyword evidence="2" id="KW-1185">Reference proteome</keyword>
<comment type="caution">
    <text evidence="1">The sequence shown here is derived from an EMBL/GenBank/DDBJ whole genome shotgun (WGS) entry which is preliminary data.</text>
</comment>
<gene>
    <name evidence="1" type="ORF">BDY19DRAFT_353379</name>
</gene>
<reference evidence="1" key="1">
    <citation type="journal article" date="2021" name="Environ. Microbiol.">
        <title>Gene family expansions and transcriptome signatures uncover fungal adaptations to wood decay.</title>
        <authorList>
            <person name="Hage H."/>
            <person name="Miyauchi S."/>
            <person name="Viragh M."/>
            <person name="Drula E."/>
            <person name="Min B."/>
            <person name="Chaduli D."/>
            <person name="Navarro D."/>
            <person name="Favel A."/>
            <person name="Norest M."/>
            <person name="Lesage-Meessen L."/>
            <person name="Balint B."/>
            <person name="Merenyi Z."/>
            <person name="de Eugenio L."/>
            <person name="Morin E."/>
            <person name="Martinez A.T."/>
            <person name="Baldrian P."/>
            <person name="Stursova M."/>
            <person name="Martinez M.J."/>
            <person name="Novotny C."/>
            <person name="Magnuson J.K."/>
            <person name="Spatafora J.W."/>
            <person name="Maurice S."/>
            <person name="Pangilinan J."/>
            <person name="Andreopoulos W."/>
            <person name="LaButti K."/>
            <person name="Hundley H."/>
            <person name="Na H."/>
            <person name="Kuo A."/>
            <person name="Barry K."/>
            <person name="Lipzen A."/>
            <person name="Henrissat B."/>
            <person name="Riley R."/>
            <person name="Ahrendt S."/>
            <person name="Nagy L.G."/>
            <person name="Grigoriev I.V."/>
            <person name="Martin F."/>
            <person name="Rosso M.N."/>
        </authorList>
    </citation>
    <scope>NUCLEOTIDE SEQUENCE</scope>
    <source>
        <strain evidence="1">CBS 384.51</strain>
    </source>
</reference>
<organism evidence="1 2">
    <name type="scientific">Irpex rosettiformis</name>
    <dbReference type="NCBI Taxonomy" id="378272"/>
    <lineage>
        <taxon>Eukaryota</taxon>
        <taxon>Fungi</taxon>
        <taxon>Dikarya</taxon>
        <taxon>Basidiomycota</taxon>
        <taxon>Agaricomycotina</taxon>
        <taxon>Agaricomycetes</taxon>
        <taxon>Polyporales</taxon>
        <taxon>Irpicaceae</taxon>
        <taxon>Irpex</taxon>
    </lineage>
</organism>
<evidence type="ECO:0000313" key="1">
    <source>
        <dbReference type="EMBL" id="KAI0086299.1"/>
    </source>
</evidence>
<dbReference type="Proteomes" id="UP001055072">
    <property type="component" value="Unassembled WGS sequence"/>
</dbReference>
<protein>
    <submittedName>
        <fullName evidence="1">Uncharacterized protein</fullName>
    </submittedName>
</protein>